<dbReference type="WBParaSite" id="ACRNAN_scaffold9548.g14757.t1">
    <property type="protein sequence ID" value="ACRNAN_scaffold9548.g14757.t1"/>
    <property type="gene ID" value="ACRNAN_scaffold9548.g14757"/>
</dbReference>
<evidence type="ECO:0000313" key="1">
    <source>
        <dbReference type="Proteomes" id="UP000887540"/>
    </source>
</evidence>
<protein>
    <submittedName>
        <fullName evidence="2">Uncharacterized protein</fullName>
    </submittedName>
</protein>
<reference evidence="2" key="1">
    <citation type="submission" date="2022-11" db="UniProtKB">
        <authorList>
            <consortium name="WormBaseParasite"/>
        </authorList>
    </citation>
    <scope>IDENTIFICATION</scope>
</reference>
<organism evidence="1 2">
    <name type="scientific">Acrobeloides nanus</name>
    <dbReference type="NCBI Taxonomy" id="290746"/>
    <lineage>
        <taxon>Eukaryota</taxon>
        <taxon>Metazoa</taxon>
        <taxon>Ecdysozoa</taxon>
        <taxon>Nematoda</taxon>
        <taxon>Chromadorea</taxon>
        <taxon>Rhabditida</taxon>
        <taxon>Tylenchina</taxon>
        <taxon>Cephalobomorpha</taxon>
        <taxon>Cephaloboidea</taxon>
        <taxon>Cephalobidae</taxon>
        <taxon>Acrobeloides</taxon>
    </lineage>
</organism>
<dbReference type="AlphaFoldDB" id="A0A914EMN0"/>
<name>A0A914EMN0_9BILA</name>
<accession>A0A914EMN0</accession>
<proteinExistence type="predicted"/>
<evidence type="ECO:0000313" key="2">
    <source>
        <dbReference type="WBParaSite" id="ACRNAN_scaffold9548.g14757.t1"/>
    </source>
</evidence>
<dbReference type="Proteomes" id="UP000887540">
    <property type="component" value="Unplaced"/>
</dbReference>
<sequence length="115" mass="13260">MEFELLVGGQRNPHPITRYPSDPSFCYEWTRNGRKKKYRRFACKACRAKRDKGEDIKVPELKADLEKDIWLSIRPHCPHSCSPKLIKSAKDVNDEEAVAGDNVMEVDKVLTKSNK</sequence>
<keyword evidence="1" id="KW-1185">Reference proteome</keyword>